<sequence>MTFKFACLVLGAAVTLGACAPGTYPMSGRTVGTDDPVRSFQARDCVPFDGR</sequence>
<dbReference type="RefSeq" id="WP_177215167.1">
    <property type="nucleotide sequence ID" value="NZ_FOXA01000012.1"/>
</dbReference>
<protein>
    <recommendedName>
        <fullName evidence="4">Lipoprotein</fullName>
    </recommendedName>
</protein>
<evidence type="ECO:0000313" key="3">
    <source>
        <dbReference type="Proteomes" id="UP000199356"/>
    </source>
</evidence>
<gene>
    <name evidence="2" type="ORF">SAMN04488047_11263</name>
</gene>
<feature type="signal peptide" evidence="1">
    <location>
        <begin position="1"/>
        <end position="20"/>
    </location>
</feature>
<proteinExistence type="predicted"/>
<feature type="chain" id="PRO_5011527494" description="Lipoprotein" evidence="1">
    <location>
        <begin position="21"/>
        <end position="51"/>
    </location>
</feature>
<name>A0A1I5SZT5_9RHOB</name>
<evidence type="ECO:0000313" key="2">
    <source>
        <dbReference type="EMBL" id="SFP75947.1"/>
    </source>
</evidence>
<dbReference type="PROSITE" id="PS51257">
    <property type="entry name" value="PROKAR_LIPOPROTEIN"/>
    <property type="match status" value="1"/>
</dbReference>
<evidence type="ECO:0008006" key="4">
    <source>
        <dbReference type="Google" id="ProtNLM"/>
    </source>
</evidence>
<evidence type="ECO:0000256" key="1">
    <source>
        <dbReference type="SAM" id="SignalP"/>
    </source>
</evidence>
<dbReference type="AlphaFoldDB" id="A0A1I5SZT5"/>
<keyword evidence="1" id="KW-0732">Signal</keyword>
<dbReference type="EMBL" id="FOXA01000012">
    <property type="protein sequence ID" value="SFP75947.1"/>
    <property type="molecule type" value="Genomic_DNA"/>
</dbReference>
<accession>A0A1I5SZT5</accession>
<organism evidence="2 3">
    <name type="scientific">Tranquillimonas alkanivorans</name>
    <dbReference type="NCBI Taxonomy" id="441119"/>
    <lineage>
        <taxon>Bacteria</taxon>
        <taxon>Pseudomonadati</taxon>
        <taxon>Pseudomonadota</taxon>
        <taxon>Alphaproteobacteria</taxon>
        <taxon>Rhodobacterales</taxon>
        <taxon>Roseobacteraceae</taxon>
        <taxon>Tranquillimonas</taxon>
    </lineage>
</organism>
<dbReference type="Proteomes" id="UP000199356">
    <property type="component" value="Unassembled WGS sequence"/>
</dbReference>
<keyword evidence="3" id="KW-1185">Reference proteome</keyword>
<reference evidence="2 3" key="1">
    <citation type="submission" date="2016-10" db="EMBL/GenBank/DDBJ databases">
        <authorList>
            <person name="de Groot N.N."/>
        </authorList>
    </citation>
    <scope>NUCLEOTIDE SEQUENCE [LARGE SCALE GENOMIC DNA]</scope>
    <source>
        <strain evidence="2 3">DSM 19547</strain>
    </source>
</reference>